<dbReference type="InterPro" id="IPR015943">
    <property type="entry name" value="WD40/YVTN_repeat-like_dom_sf"/>
</dbReference>
<gene>
    <name evidence="2" type="ORF">HCU74_14690</name>
</gene>
<dbReference type="PROSITE" id="PS51257">
    <property type="entry name" value="PROKAR_LIPOPROTEIN"/>
    <property type="match status" value="1"/>
</dbReference>
<dbReference type="Proteomes" id="UP000765845">
    <property type="component" value="Unassembled WGS sequence"/>
</dbReference>
<reference evidence="2 3" key="1">
    <citation type="submission" date="2020-04" db="EMBL/GenBank/DDBJ databases">
        <authorList>
            <person name="Yoon J."/>
        </authorList>
    </citation>
    <scope>NUCLEOTIDE SEQUENCE [LARGE SCALE GENOMIC DNA]</scope>
    <source>
        <strain evidence="2 3">KMU-166</strain>
    </source>
</reference>
<keyword evidence="1" id="KW-0732">Signal</keyword>
<dbReference type="PANTHER" id="PTHR47199">
    <property type="entry name" value="PHOTOSYSTEM II STABILITY/ASSEMBLY FACTOR HCF136, CHLOROPLASTIC"/>
    <property type="match status" value="1"/>
</dbReference>
<sequence>MMRIMSFAQKPLLTSIFLLVSCFGIPAAFADKSAKLVSTQTPTDRLFDIEMLGNVGYAVGEAGLIMKTTDGGETWEKEQSNTTLALTNISLTSKGAVAVGQLGEVVVNANWQGWKRLSTNTDLRLLGVDMNSDGLAIAVGAFGTLMRSQDGGNSWQLLTPDWAPLYDSGKGDTAVIRDEPTNYVVRVFDDGRILIGGEYGTLLTSEDGGESFSVTYRHPEVGDVIAPTLFDLKFYEDVAFAVGQSGLVLVSKDEGRTWSPHNSPTKSSLFAVTGDQSGNIFAIGQRISVVSDDYGQNWKVFDALDISLNWYAGLENKGDLATENLLAVGHSARILSLNPFK</sequence>
<dbReference type="Gene3D" id="2.130.10.10">
    <property type="entry name" value="YVTN repeat-like/Quinoprotein amine dehydrogenase"/>
    <property type="match status" value="1"/>
</dbReference>
<evidence type="ECO:0000313" key="2">
    <source>
        <dbReference type="EMBL" id="NKI18661.1"/>
    </source>
</evidence>
<accession>A0ABX1GID6</accession>
<evidence type="ECO:0000256" key="1">
    <source>
        <dbReference type="SAM" id="SignalP"/>
    </source>
</evidence>
<dbReference type="EMBL" id="JAAWWK010000005">
    <property type="protein sequence ID" value="NKI18661.1"/>
    <property type="molecule type" value="Genomic_DNA"/>
</dbReference>
<name>A0ABX1GID6_9GAMM</name>
<keyword evidence="3" id="KW-1185">Reference proteome</keyword>
<comment type="caution">
    <text evidence="2">The sequence shown here is derived from an EMBL/GenBank/DDBJ whole genome shotgun (WGS) entry which is preliminary data.</text>
</comment>
<dbReference type="RefSeq" id="WP_168451175.1">
    <property type="nucleotide sequence ID" value="NZ_JAAWWK010000005.1"/>
</dbReference>
<dbReference type="SUPFAM" id="SSF110296">
    <property type="entry name" value="Oligoxyloglucan reducing end-specific cellobiohydrolase"/>
    <property type="match status" value="1"/>
</dbReference>
<organism evidence="2 3">
    <name type="scientific">Spongiibacter thalassae</name>
    <dbReference type="NCBI Taxonomy" id="2721624"/>
    <lineage>
        <taxon>Bacteria</taxon>
        <taxon>Pseudomonadati</taxon>
        <taxon>Pseudomonadota</taxon>
        <taxon>Gammaproteobacteria</taxon>
        <taxon>Cellvibrionales</taxon>
        <taxon>Spongiibacteraceae</taxon>
        <taxon>Spongiibacter</taxon>
    </lineage>
</organism>
<feature type="chain" id="PRO_5045185408" evidence="1">
    <location>
        <begin position="31"/>
        <end position="341"/>
    </location>
</feature>
<evidence type="ECO:0000313" key="3">
    <source>
        <dbReference type="Proteomes" id="UP000765845"/>
    </source>
</evidence>
<feature type="signal peptide" evidence="1">
    <location>
        <begin position="1"/>
        <end position="30"/>
    </location>
</feature>
<dbReference type="PANTHER" id="PTHR47199:SF2">
    <property type="entry name" value="PHOTOSYSTEM II STABILITY_ASSEMBLY FACTOR HCF136, CHLOROPLASTIC"/>
    <property type="match status" value="1"/>
</dbReference>
<protein>
    <submittedName>
        <fullName evidence="2">Photosystem I reaction center subunit IX</fullName>
    </submittedName>
</protein>
<proteinExistence type="predicted"/>